<proteinExistence type="predicted"/>
<sequence>MHFTRVVVLRFVLLVSVVCCIPLFLPPFIPGLIHRYYNWRCLSSSRTSYGTWMFRYAPRSTTYSSPPL</sequence>
<evidence type="ECO:0000256" key="1">
    <source>
        <dbReference type="SAM" id="Phobius"/>
    </source>
</evidence>
<dbReference type="AlphaFoldDB" id="A0A2M3ZTN4"/>
<keyword evidence="1" id="KW-1133">Transmembrane helix</keyword>
<accession>A0A2M3ZTN4</accession>
<feature type="transmembrane region" description="Helical" evidence="1">
    <location>
        <begin position="7"/>
        <end position="29"/>
    </location>
</feature>
<keyword evidence="1" id="KW-0812">Transmembrane</keyword>
<dbReference type="EMBL" id="GGFM01011104">
    <property type="protein sequence ID" value="MBW31855.1"/>
    <property type="molecule type" value="Transcribed_RNA"/>
</dbReference>
<protein>
    <submittedName>
        <fullName evidence="2">Putative secreted peptide</fullName>
    </submittedName>
</protein>
<name>A0A2M3ZTN4_9DIPT</name>
<keyword evidence="1" id="KW-0472">Membrane</keyword>
<reference evidence="2" key="1">
    <citation type="submission" date="2018-01" db="EMBL/GenBank/DDBJ databases">
        <title>An insight into the sialome of Amazonian anophelines.</title>
        <authorList>
            <person name="Ribeiro J.M."/>
            <person name="Scarpassa V."/>
            <person name="Calvo E."/>
        </authorList>
    </citation>
    <scope>NUCLEOTIDE SEQUENCE</scope>
    <source>
        <tissue evidence="2">Salivary glands</tissue>
    </source>
</reference>
<organism evidence="2">
    <name type="scientific">Anopheles braziliensis</name>
    <dbReference type="NCBI Taxonomy" id="58242"/>
    <lineage>
        <taxon>Eukaryota</taxon>
        <taxon>Metazoa</taxon>
        <taxon>Ecdysozoa</taxon>
        <taxon>Arthropoda</taxon>
        <taxon>Hexapoda</taxon>
        <taxon>Insecta</taxon>
        <taxon>Pterygota</taxon>
        <taxon>Neoptera</taxon>
        <taxon>Endopterygota</taxon>
        <taxon>Diptera</taxon>
        <taxon>Nematocera</taxon>
        <taxon>Culicoidea</taxon>
        <taxon>Culicidae</taxon>
        <taxon>Anophelinae</taxon>
        <taxon>Anopheles</taxon>
    </lineage>
</organism>
<evidence type="ECO:0000313" key="2">
    <source>
        <dbReference type="EMBL" id="MBW31855.1"/>
    </source>
</evidence>